<accession>A0A3D9L1Z0</accession>
<evidence type="ECO:0000256" key="7">
    <source>
        <dbReference type="SAM" id="SignalP"/>
    </source>
</evidence>
<keyword evidence="5" id="KW-0998">Cell outer membrane</keyword>
<dbReference type="Pfam" id="PF07980">
    <property type="entry name" value="SusD_RagB"/>
    <property type="match status" value="1"/>
</dbReference>
<evidence type="ECO:0000313" key="10">
    <source>
        <dbReference type="Proteomes" id="UP000256779"/>
    </source>
</evidence>
<name>A0A3D9L1Z0_MARFU</name>
<organism evidence="9 10">
    <name type="scientific">Marinoscillum furvescens DSM 4134</name>
    <dbReference type="NCBI Taxonomy" id="1122208"/>
    <lineage>
        <taxon>Bacteria</taxon>
        <taxon>Pseudomonadati</taxon>
        <taxon>Bacteroidota</taxon>
        <taxon>Cytophagia</taxon>
        <taxon>Cytophagales</taxon>
        <taxon>Reichenbachiellaceae</taxon>
        <taxon>Marinoscillum</taxon>
    </lineage>
</organism>
<keyword evidence="3 7" id="KW-0732">Signal</keyword>
<evidence type="ECO:0000256" key="4">
    <source>
        <dbReference type="ARBA" id="ARBA00023136"/>
    </source>
</evidence>
<comment type="similarity">
    <text evidence="2">Belongs to the SusD family.</text>
</comment>
<dbReference type="EMBL" id="QREG01000015">
    <property type="protein sequence ID" value="RED96176.1"/>
    <property type="molecule type" value="Genomic_DNA"/>
</dbReference>
<dbReference type="GO" id="GO:0009279">
    <property type="term" value="C:cell outer membrane"/>
    <property type="evidence" value="ECO:0007669"/>
    <property type="project" value="UniProtKB-SubCell"/>
</dbReference>
<keyword evidence="10" id="KW-1185">Reference proteome</keyword>
<dbReference type="RefSeq" id="WP_115869034.1">
    <property type="nucleotide sequence ID" value="NZ_QREG01000015.1"/>
</dbReference>
<keyword evidence="4" id="KW-0472">Membrane</keyword>
<feature type="signal peptide" evidence="7">
    <location>
        <begin position="1"/>
        <end position="22"/>
    </location>
</feature>
<feature type="compositionally biased region" description="Polar residues" evidence="6">
    <location>
        <begin position="496"/>
        <end position="508"/>
    </location>
</feature>
<dbReference type="OrthoDB" id="617686at2"/>
<evidence type="ECO:0000256" key="1">
    <source>
        <dbReference type="ARBA" id="ARBA00004442"/>
    </source>
</evidence>
<feature type="domain" description="RagB/SusD" evidence="8">
    <location>
        <begin position="266"/>
        <end position="473"/>
    </location>
</feature>
<gene>
    <name evidence="9" type="ORF">C7460_11567</name>
</gene>
<protein>
    <submittedName>
        <fullName evidence="9">Putative outer membrane starch-binding protein</fullName>
    </submittedName>
</protein>
<evidence type="ECO:0000259" key="8">
    <source>
        <dbReference type="Pfam" id="PF07980"/>
    </source>
</evidence>
<feature type="chain" id="PRO_5017664037" evidence="7">
    <location>
        <begin position="23"/>
        <end position="508"/>
    </location>
</feature>
<sequence>MQRLYKAIHGLMLALAVVSFSACEDRLEEPDENTVFSEDTDYTNSDNMLPVLIGAYEGFYTRGWENHLLIGVRGDDVNAAGDQVPLTETDLYRYDPNFWLYNSTWEGFYGDILNAHAAMEELSKYKEFAPNPALADQYIAEIRVMRAYMLLQVARLWGDVYVPQSSEAIALLEADVTSFEGVMQHISEQMDLAIPNLPTVHPNQRTDIRGGMTVYTAYAVKALANLEINNWQAVADATSEIIGSGEFSLEPDFYSLFKLNGKLNDENILELQFSDFGQGEGDSFDHLYAPYGPSNWTPAVESASGGWGFYEPSLEYIKFMLDRDESVRLETSVLFTPAGIEELQADPAYSTLPDHVSSVTRDGDQINNNARALFSSGKHYLPSNQLTPGRTRYGSNKNFQCIRYAEMLLVHAEALVNGANSSVMSADEAVNAVRNRAGFATPLSGVTLDDVLNEKLAELGMEWGNRFYDMVRHGRGSELDESDRTFDESDRFLPYPQNQVDQLPKLNQ</sequence>
<reference evidence="9 10" key="1">
    <citation type="submission" date="2018-07" db="EMBL/GenBank/DDBJ databases">
        <title>Genomic Encyclopedia of Type Strains, Phase IV (KMG-IV): sequencing the most valuable type-strain genomes for metagenomic binning, comparative biology and taxonomic classification.</title>
        <authorList>
            <person name="Goeker M."/>
        </authorList>
    </citation>
    <scope>NUCLEOTIDE SEQUENCE [LARGE SCALE GENOMIC DNA]</scope>
    <source>
        <strain evidence="9 10">DSM 4134</strain>
    </source>
</reference>
<dbReference type="SUPFAM" id="SSF48452">
    <property type="entry name" value="TPR-like"/>
    <property type="match status" value="1"/>
</dbReference>
<dbReference type="AlphaFoldDB" id="A0A3D9L1Z0"/>
<dbReference type="Proteomes" id="UP000256779">
    <property type="component" value="Unassembled WGS sequence"/>
</dbReference>
<evidence type="ECO:0000256" key="6">
    <source>
        <dbReference type="SAM" id="MobiDB-lite"/>
    </source>
</evidence>
<proteinExistence type="inferred from homology"/>
<evidence type="ECO:0000256" key="3">
    <source>
        <dbReference type="ARBA" id="ARBA00022729"/>
    </source>
</evidence>
<evidence type="ECO:0000256" key="2">
    <source>
        <dbReference type="ARBA" id="ARBA00006275"/>
    </source>
</evidence>
<dbReference type="InterPro" id="IPR012944">
    <property type="entry name" value="SusD_RagB_dom"/>
</dbReference>
<comment type="subcellular location">
    <subcellularLocation>
        <location evidence="1">Cell outer membrane</location>
    </subcellularLocation>
</comment>
<dbReference type="PROSITE" id="PS51257">
    <property type="entry name" value="PROKAR_LIPOPROTEIN"/>
    <property type="match status" value="1"/>
</dbReference>
<feature type="region of interest" description="Disordered" evidence="6">
    <location>
        <begin position="478"/>
        <end position="508"/>
    </location>
</feature>
<evidence type="ECO:0000256" key="5">
    <source>
        <dbReference type="ARBA" id="ARBA00023237"/>
    </source>
</evidence>
<feature type="compositionally biased region" description="Basic and acidic residues" evidence="6">
    <location>
        <begin position="478"/>
        <end position="491"/>
    </location>
</feature>
<comment type="caution">
    <text evidence="9">The sequence shown here is derived from an EMBL/GenBank/DDBJ whole genome shotgun (WGS) entry which is preliminary data.</text>
</comment>
<evidence type="ECO:0000313" key="9">
    <source>
        <dbReference type="EMBL" id="RED96176.1"/>
    </source>
</evidence>
<dbReference type="InterPro" id="IPR011990">
    <property type="entry name" value="TPR-like_helical_dom_sf"/>
</dbReference>
<dbReference type="Gene3D" id="1.25.40.390">
    <property type="match status" value="1"/>
</dbReference>